<dbReference type="EMBL" id="JAOPGA020001124">
    <property type="protein sequence ID" value="KAL0485250.1"/>
    <property type="molecule type" value="Genomic_DNA"/>
</dbReference>
<evidence type="ECO:0000256" key="1">
    <source>
        <dbReference type="SAM" id="MobiDB-lite"/>
    </source>
</evidence>
<keyword evidence="3" id="KW-1185">Reference proteome</keyword>
<keyword evidence="2" id="KW-0648">Protein biosynthesis</keyword>
<dbReference type="AlphaFoldDB" id="A0AAW2Z8H8"/>
<dbReference type="GO" id="GO:0003743">
    <property type="term" value="F:translation initiation factor activity"/>
    <property type="evidence" value="ECO:0007669"/>
    <property type="project" value="UniProtKB-KW"/>
</dbReference>
<protein>
    <submittedName>
        <fullName evidence="2">Translation initiation factor IF-2</fullName>
    </submittedName>
</protein>
<dbReference type="Proteomes" id="UP001431209">
    <property type="component" value="Unassembled WGS sequence"/>
</dbReference>
<accession>A0AAW2Z8H8</accession>
<organism evidence="2 3">
    <name type="scientific">Acrasis kona</name>
    <dbReference type="NCBI Taxonomy" id="1008807"/>
    <lineage>
        <taxon>Eukaryota</taxon>
        <taxon>Discoba</taxon>
        <taxon>Heterolobosea</taxon>
        <taxon>Tetramitia</taxon>
        <taxon>Eutetramitia</taxon>
        <taxon>Acrasidae</taxon>
        <taxon>Acrasis</taxon>
    </lineage>
</organism>
<evidence type="ECO:0000313" key="2">
    <source>
        <dbReference type="EMBL" id="KAL0485250.1"/>
    </source>
</evidence>
<feature type="compositionally biased region" description="Low complexity" evidence="1">
    <location>
        <begin position="89"/>
        <end position="103"/>
    </location>
</feature>
<reference evidence="2 3" key="1">
    <citation type="submission" date="2024-03" db="EMBL/GenBank/DDBJ databases">
        <title>The Acrasis kona genome and developmental transcriptomes reveal deep origins of eukaryotic multicellular pathways.</title>
        <authorList>
            <person name="Sheikh S."/>
            <person name="Fu C.-J."/>
            <person name="Brown M.W."/>
            <person name="Baldauf S.L."/>
        </authorList>
    </citation>
    <scope>NUCLEOTIDE SEQUENCE [LARGE SCALE GENOMIC DNA]</scope>
    <source>
        <strain evidence="2 3">ATCC MYA-3509</strain>
    </source>
</reference>
<name>A0AAW2Z8H8_9EUKA</name>
<comment type="caution">
    <text evidence="2">The sequence shown here is derived from an EMBL/GenBank/DDBJ whole genome shotgun (WGS) entry which is preliminary data.</text>
</comment>
<sequence length="319" mass="35258">MRDALFDTWTDAVAPFEYNLMQATMEDIKEDAVDIASIQETTVMDMFENTAPDTSTIMKMFEGTTPLCQEQALLDMDFYGDLAVLDHSSNSSETSSPCPLSSPDTNLADSSEASDQDSPTKTKKPKASNKLSAVKATVRSENPLFHFAPHHEDEFMRLEAHSEPIIAKSKPLKPAAKKPVKAKIIKSTLLETPGLPSLGAVSAEVLSPKSKVQKKKKTQTAAVVRKVAAAIVSQQKAPICPQEYINPPVLLSQPEASDVDAQRSCCIHGCTNTVTNRLRFSLRRISSFKNDFITNSWNKICSYHYFNDLYQHKKANSVQ</sequence>
<keyword evidence="2" id="KW-0396">Initiation factor</keyword>
<proteinExistence type="predicted"/>
<feature type="compositionally biased region" description="Polar residues" evidence="1">
    <location>
        <begin position="104"/>
        <end position="119"/>
    </location>
</feature>
<gene>
    <name evidence="2" type="ORF">AKO1_011710</name>
</gene>
<evidence type="ECO:0000313" key="3">
    <source>
        <dbReference type="Proteomes" id="UP001431209"/>
    </source>
</evidence>
<feature type="region of interest" description="Disordered" evidence="1">
    <location>
        <begin position="89"/>
        <end position="133"/>
    </location>
</feature>